<dbReference type="InterPro" id="IPR009081">
    <property type="entry name" value="PP-bd_ACP"/>
</dbReference>
<dbReference type="InterPro" id="IPR020845">
    <property type="entry name" value="AMP-binding_CS"/>
</dbReference>
<name>A0A0M9WEW8_9EURO</name>
<dbReference type="InterPro" id="IPR042099">
    <property type="entry name" value="ANL_N_sf"/>
</dbReference>
<dbReference type="Gene3D" id="3.40.50.720">
    <property type="entry name" value="NAD(P)-binding Rossmann-like Domain"/>
    <property type="match status" value="1"/>
</dbReference>
<organism evidence="4 5">
    <name type="scientific">Penicillium nordicum</name>
    <dbReference type="NCBI Taxonomy" id="229535"/>
    <lineage>
        <taxon>Eukaryota</taxon>
        <taxon>Fungi</taxon>
        <taxon>Dikarya</taxon>
        <taxon>Ascomycota</taxon>
        <taxon>Pezizomycotina</taxon>
        <taxon>Eurotiomycetes</taxon>
        <taxon>Eurotiomycetidae</taxon>
        <taxon>Eurotiales</taxon>
        <taxon>Aspergillaceae</taxon>
        <taxon>Penicillium</taxon>
    </lineage>
</organism>
<dbReference type="GO" id="GO:0044550">
    <property type="term" value="P:secondary metabolite biosynthetic process"/>
    <property type="evidence" value="ECO:0007669"/>
    <property type="project" value="UniProtKB-ARBA"/>
</dbReference>
<evidence type="ECO:0000256" key="2">
    <source>
        <dbReference type="ARBA" id="ARBA00022553"/>
    </source>
</evidence>
<dbReference type="PANTHER" id="PTHR43439">
    <property type="entry name" value="PHENYLACETATE-COENZYME A LIGASE"/>
    <property type="match status" value="1"/>
</dbReference>
<sequence>MQKDFLLPGIPNASLKYSFIPQYRTGITKLLWHPSSHFWNSSVLIMGIQRGSQAAQVGPSSTINPLVQEFGSLQVLDDLIRLRAADAVQYPILAYPRFDNDAASYEYYTGKQLDAMINQAVIMLMDDGFKQSTQTPSIVALLTLSDLNMVITFFALSRLGYTVMMLSPRLSGEACVSLLEMVNCESIIYGQSPNIRSTLGEILRRRLVACRPMLSCSLYNKLQSPSLVLQRNRNPEKVALILHSSGSTGTPKPLFLTHKAIMTHPLRGPGFTSFNTLPWYHLHGLSTALQAMWMRKTAYMWNAALPLTAEFVATALEEARPESVAAVPYMLQILVDDPRGITALRQCKLVTYGGAPCPDELGDRLVSEGVHFGGSFGLTEAGLVAESISRPKGDPYWNYVKFFDNIRSYVWMKSIPESESLFECVYLAGHPALTTSNSNEPPGSFHSKDVFTPHPTIAGRWKYISRLDDRINLVNGEKVLPLPIEGHIKQHPFIHDAVVVGVGKAAPGLLILRANEPKANRLSDYKYINAIWPTIQEANSQAEGFSQISRNLVAVLPHDAKFSRTDKGSMIRAQVYQEYSELIEGLYTEKEQIYGNLQLDFVETERVLLQIAQQELGISVSGVDANFFSEGVDSLKAIHFRRLILQHFKFEMGQAPGPNVIFEAGCIAQLARHICALQKGETLEDAESDISVMTGLIEKYSVFERHMPKPHAFSGPNSVILTGATGSIGAHVLYELLNDDSISTVYCLTRRESPLEAILHTLTDKDLFISPEQKTKIIAFNSRLDQPDFGLSLDESTSTHILDSVSLIIHTAWPVNFNLPLSEFEPHIQGLYNLIQLSLSVHRREPAVMMFCSSVSTALGSRAAEILEEPVDLDSAFMGYGQSKLIGERIVGNARRSGARAYSLRIGQVSGHSKKGLWNDSEALPLMIRSALTLGVLPELSQTCSWLPVDNLASTIVELARTCATPSVFGESQASSSASAEYVNDSIFNLCNSREFTWSALLRTLKNCGFRFDVVSFEEWLLRLRRSETRGEELVNPAVKLIHHYETMHGKRSSLMQNGPKRFIAEKAERSSVTFRNGRLRIIEDGILRCYAQDWLARWTA</sequence>
<dbReference type="Pfam" id="PF23562">
    <property type="entry name" value="AMP-binding_C_3"/>
    <property type="match status" value="1"/>
</dbReference>
<dbReference type="SUPFAM" id="SSF47336">
    <property type="entry name" value="ACP-like"/>
    <property type="match status" value="1"/>
</dbReference>
<dbReference type="SMART" id="SM00823">
    <property type="entry name" value="PKS_PP"/>
    <property type="match status" value="1"/>
</dbReference>
<protein>
    <recommendedName>
        <fullName evidence="3">Carrier domain-containing protein</fullName>
    </recommendedName>
</protein>
<accession>A0A0M9WEW8</accession>
<dbReference type="InterPro" id="IPR036736">
    <property type="entry name" value="ACP-like_sf"/>
</dbReference>
<reference evidence="4 5" key="1">
    <citation type="submission" date="2015-08" db="EMBL/GenBank/DDBJ databases">
        <title>Genome sequencing of Penicillium nordicum.</title>
        <authorList>
            <person name="Nguyen H.D."/>
            <person name="Seifert K.A."/>
        </authorList>
    </citation>
    <scope>NUCLEOTIDE SEQUENCE [LARGE SCALE GENOMIC DNA]</scope>
    <source>
        <strain evidence="4 5">DAOMC 185683</strain>
    </source>
</reference>
<evidence type="ECO:0000256" key="1">
    <source>
        <dbReference type="ARBA" id="ARBA00022450"/>
    </source>
</evidence>
<dbReference type="Pfam" id="PF07993">
    <property type="entry name" value="NAD_binding_4"/>
    <property type="match status" value="1"/>
</dbReference>
<dbReference type="InterPro" id="IPR036291">
    <property type="entry name" value="NAD(P)-bd_dom_sf"/>
</dbReference>
<dbReference type="InterPro" id="IPR013120">
    <property type="entry name" value="FAR_NAD-bd"/>
</dbReference>
<dbReference type="SUPFAM" id="SSF51735">
    <property type="entry name" value="NAD(P)-binding Rossmann-fold domains"/>
    <property type="match status" value="1"/>
</dbReference>
<keyword evidence="2" id="KW-0597">Phosphoprotein</keyword>
<dbReference type="STRING" id="229535.A0A0M9WEW8"/>
<feature type="domain" description="Carrier" evidence="3">
    <location>
        <begin position="599"/>
        <end position="678"/>
    </location>
</feature>
<dbReference type="PROSITE" id="PS00455">
    <property type="entry name" value="AMP_BINDING"/>
    <property type="match status" value="1"/>
</dbReference>
<dbReference type="PANTHER" id="PTHR43439:SF2">
    <property type="entry name" value="ENZYME, PUTATIVE (JCVI)-RELATED"/>
    <property type="match status" value="1"/>
</dbReference>
<dbReference type="Gene3D" id="3.40.50.12780">
    <property type="entry name" value="N-terminal domain of ligase-like"/>
    <property type="match status" value="1"/>
</dbReference>
<evidence type="ECO:0000259" key="3">
    <source>
        <dbReference type="PROSITE" id="PS50075"/>
    </source>
</evidence>
<dbReference type="GO" id="GO:0031177">
    <property type="term" value="F:phosphopantetheine binding"/>
    <property type="evidence" value="ECO:0007669"/>
    <property type="project" value="InterPro"/>
</dbReference>
<dbReference type="Pfam" id="PF00501">
    <property type="entry name" value="AMP-binding"/>
    <property type="match status" value="1"/>
</dbReference>
<evidence type="ECO:0000313" key="5">
    <source>
        <dbReference type="Proteomes" id="UP000037696"/>
    </source>
</evidence>
<proteinExistence type="predicted"/>
<dbReference type="EMBL" id="LHQQ01000113">
    <property type="protein sequence ID" value="KOS42152.1"/>
    <property type="molecule type" value="Genomic_DNA"/>
</dbReference>
<evidence type="ECO:0000313" key="4">
    <source>
        <dbReference type="EMBL" id="KOS42152.1"/>
    </source>
</evidence>
<dbReference type="InterPro" id="IPR000873">
    <property type="entry name" value="AMP-dep_synth/lig_dom"/>
</dbReference>
<dbReference type="Proteomes" id="UP000037696">
    <property type="component" value="Unassembled WGS sequence"/>
</dbReference>
<dbReference type="SUPFAM" id="SSF56801">
    <property type="entry name" value="Acetyl-CoA synthetase-like"/>
    <property type="match status" value="1"/>
</dbReference>
<dbReference type="OrthoDB" id="429813at2759"/>
<dbReference type="InterPro" id="IPR051414">
    <property type="entry name" value="Adenylate-forming_Reductase"/>
</dbReference>
<gene>
    <name evidence="4" type="ORF">ACN38_g6968</name>
</gene>
<dbReference type="InterPro" id="IPR020806">
    <property type="entry name" value="PKS_PP-bd"/>
</dbReference>
<dbReference type="PROSITE" id="PS50075">
    <property type="entry name" value="CARRIER"/>
    <property type="match status" value="1"/>
</dbReference>
<dbReference type="Pfam" id="PF00550">
    <property type="entry name" value="PP-binding"/>
    <property type="match status" value="1"/>
</dbReference>
<keyword evidence="1" id="KW-0596">Phosphopantetheine</keyword>
<dbReference type="Gene3D" id="1.10.1200.10">
    <property type="entry name" value="ACP-like"/>
    <property type="match status" value="1"/>
</dbReference>
<comment type="caution">
    <text evidence="4">The sequence shown here is derived from an EMBL/GenBank/DDBJ whole genome shotgun (WGS) entry which is preliminary data.</text>
</comment>
<keyword evidence="5" id="KW-1185">Reference proteome</keyword>
<dbReference type="AlphaFoldDB" id="A0A0M9WEW8"/>